<evidence type="ECO:0000313" key="2">
    <source>
        <dbReference type="Proteomes" id="UP000789396"/>
    </source>
</evidence>
<proteinExistence type="predicted"/>
<dbReference type="EMBL" id="CAJVPZ010023264">
    <property type="protein sequence ID" value="CAG8714836.1"/>
    <property type="molecule type" value="Genomic_DNA"/>
</dbReference>
<accession>A0A9N9I126</accession>
<dbReference type="OrthoDB" id="2424757at2759"/>
<feature type="non-terminal residue" evidence="1">
    <location>
        <position position="226"/>
    </location>
</feature>
<keyword evidence="2" id="KW-1185">Reference proteome</keyword>
<name>A0A9N9I126_9GLOM</name>
<comment type="caution">
    <text evidence="1">The sequence shown here is derived from an EMBL/GenBank/DDBJ whole genome shotgun (WGS) entry which is preliminary data.</text>
</comment>
<gene>
    <name evidence="1" type="ORF">RFULGI_LOCUS11083</name>
</gene>
<dbReference type="AlphaFoldDB" id="A0A9N9I126"/>
<organism evidence="1 2">
    <name type="scientific">Racocetra fulgida</name>
    <dbReference type="NCBI Taxonomy" id="60492"/>
    <lineage>
        <taxon>Eukaryota</taxon>
        <taxon>Fungi</taxon>
        <taxon>Fungi incertae sedis</taxon>
        <taxon>Mucoromycota</taxon>
        <taxon>Glomeromycotina</taxon>
        <taxon>Glomeromycetes</taxon>
        <taxon>Diversisporales</taxon>
        <taxon>Gigasporaceae</taxon>
        <taxon>Racocetra</taxon>
    </lineage>
</organism>
<evidence type="ECO:0000313" key="1">
    <source>
        <dbReference type="EMBL" id="CAG8714836.1"/>
    </source>
</evidence>
<reference evidence="1" key="1">
    <citation type="submission" date="2021-06" db="EMBL/GenBank/DDBJ databases">
        <authorList>
            <person name="Kallberg Y."/>
            <person name="Tangrot J."/>
            <person name="Rosling A."/>
        </authorList>
    </citation>
    <scope>NUCLEOTIDE SEQUENCE</scope>
    <source>
        <strain evidence="1">IN212</strain>
    </source>
</reference>
<protein>
    <submittedName>
        <fullName evidence="1">6426_t:CDS:1</fullName>
    </submittedName>
</protein>
<dbReference type="Proteomes" id="UP000789396">
    <property type="component" value="Unassembled WGS sequence"/>
</dbReference>
<sequence>MSITYSYLSQKIIDSEAPSEEILDTLSAQQKIEVLKLCYNSQRKLLNKLLEEKRIEQAIIEIPTIQPPKRDKNQSSKIKLWELCPWLPKTYFANIKADFTPHIRANKIVYNKHKVQIGSNKWIVQECLKQKLMDRADNFRRKQYKKQNIKSNVQIGSNVQEFELRRLSTYYNKENTNLAYASDIESDDSNHEANTSNLKYLTAELHKNYDHSSNDKEIAKTNDEEE</sequence>